<dbReference type="EMBL" id="JACHFL010000039">
    <property type="protein sequence ID" value="MBB5366389.1"/>
    <property type="molecule type" value="Genomic_DNA"/>
</dbReference>
<proteinExistence type="predicted"/>
<evidence type="ECO:0000313" key="1">
    <source>
        <dbReference type="EMBL" id="MBB5366389.1"/>
    </source>
</evidence>
<protein>
    <submittedName>
        <fullName evidence="1">Uncharacterized protein</fullName>
    </submittedName>
</protein>
<dbReference type="Proteomes" id="UP000552709">
    <property type="component" value="Unassembled WGS sequence"/>
</dbReference>
<reference evidence="1 2" key="1">
    <citation type="submission" date="2020-08" db="EMBL/GenBank/DDBJ databases">
        <title>Genomic Encyclopedia of Type Strains, Phase IV (KMG-IV): sequencing the most valuable type-strain genomes for metagenomic binning, comparative biology and taxonomic classification.</title>
        <authorList>
            <person name="Goeker M."/>
        </authorList>
    </citation>
    <scope>NUCLEOTIDE SEQUENCE [LARGE SCALE GENOMIC DNA]</scope>
    <source>
        <strain evidence="1 2">DSM 27939</strain>
    </source>
</reference>
<name>A0A7W8NGC8_9DEIO</name>
<evidence type="ECO:0000313" key="2">
    <source>
        <dbReference type="Proteomes" id="UP000552709"/>
    </source>
</evidence>
<sequence length="38" mass="4219">MTLDAHHAAELQLMADEAGVKLSAFCANVLERYSLQDR</sequence>
<gene>
    <name evidence="1" type="ORF">HNQ08_005518</name>
</gene>
<organism evidence="1 2">
    <name type="scientific">Deinococcus humi</name>
    <dbReference type="NCBI Taxonomy" id="662880"/>
    <lineage>
        <taxon>Bacteria</taxon>
        <taxon>Thermotogati</taxon>
        <taxon>Deinococcota</taxon>
        <taxon>Deinococci</taxon>
        <taxon>Deinococcales</taxon>
        <taxon>Deinococcaceae</taxon>
        <taxon>Deinococcus</taxon>
    </lineage>
</organism>
<dbReference type="AlphaFoldDB" id="A0A7W8NGC8"/>
<accession>A0A7W8NGC8</accession>
<comment type="caution">
    <text evidence="1">The sequence shown here is derived from an EMBL/GenBank/DDBJ whole genome shotgun (WGS) entry which is preliminary data.</text>
</comment>
<keyword evidence="2" id="KW-1185">Reference proteome</keyword>